<dbReference type="InterPro" id="IPR013025">
    <property type="entry name" value="Ribosomal_uL23-like"/>
</dbReference>
<dbReference type="Proteomes" id="UP000694867">
    <property type="component" value="Unplaced"/>
</dbReference>
<dbReference type="AlphaFoldDB" id="A0AAJ6QYD7"/>
<dbReference type="GO" id="GO:0005762">
    <property type="term" value="C:mitochondrial large ribosomal subunit"/>
    <property type="evidence" value="ECO:0007669"/>
    <property type="project" value="TreeGrafter"/>
</dbReference>
<evidence type="ECO:0000256" key="8">
    <source>
        <dbReference type="ARBA" id="ARBA00041375"/>
    </source>
</evidence>
<dbReference type="RefSeq" id="XP_003747897.1">
    <property type="nucleotide sequence ID" value="XM_003747849.2"/>
</dbReference>
<evidence type="ECO:0000256" key="3">
    <source>
        <dbReference type="ARBA" id="ARBA00022980"/>
    </source>
</evidence>
<dbReference type="Pfam" id="PF00276">
    <property type="entry name" value="Ribosomal_L23"/>
    <property type="match status" value="1"/>
</dbReference>
<protein>
    <recommendedName>
        <fullName evidence="7">Large ribosomal subunit protein uL23m</fullName>
    </recommendedName>
    <alternativeName>
        <fullName evidence="8">39S ribosomal protein L23, mitochondrial</fullName>
    </alternativeName>
</protein>
<dbReference type="PANTHER" id="PTHR12059">
    <property type="entry name" value="RIBOSOMAL PROTEIN L23-RELATED"/>
    <property type="match status" value="1"/>
</dbReference>
<keyword evidence="3 11" id="KW-0689">Ribosomal protein</keyword>
<dbReference type="CTD" id="6150"/>
<proteinExistence type="inferred from homology"/>
<accession>A0AAJ6QYD7</accession>
<evidence type="ECO:0000256" key="2">
    <source>
        <dbReference type="ARBA" id="ARBA00006700"/>
    </source>
</evidence>
<comment type="similarity">
    <text evidence="2">Belongs to the universal ribosomal protein uL23 family.</text>
</comment>
<organism evidence="10 11">
    <name type="scientific">Galendromus occidentalis</name>
    <name type="common">western predatory mite</name>
    <dbReference type="NCBI Taxonomy" id="34638"/>
    <lineage>
        <taxon>Eukaryota</taxon>
        <taxon>Metazoa</taxon>
        <taxon>Ecdysozoa</taxon>
        <taxon>Arthropoda</taxon>
        <taxon>Chelicerata</taxon>
        <taxon>Arachnida</taxon>
        <taxon>Acari</taxon>
        <taxon>Parasitiformes</taxon>
        <taxon>Mesostigmata</taxon>
        <taxon>Gamasina</taxon>
        <taxon>Phytoseioidea</taxon>
        <taxon>Phytoseiidae</taxon>
        <taxon>Typhlodrominae</taxon>
        <taxon>Galendromus</taxon>
    </lineage>
</organism>
<evidence type="ECO:0000256" key="4">
    <source>
        <dbReference type="ARBA" id="ARBA00023128"/>
    </source>
</evidence>
<reference evidence="11" key="1">
    <citation type="submission" date="2025-08" db="UniProtKB">
        <authorList>
            <consortium name="RefSeq"/>
        </authorList>
    </citation>
    <scope>IDENTIFICATION</scope>
</reference>
<evidence type="ECO:0000256" key="6">
    <source>
        <dbReference type="ARBA" id="ARBA00038782"/>
    </source>
</evidence>
<dbReference type="InterPro" id="IPR012677">
    <property type="entry name" value="Nucleotide-bd_a/b_plait_sf"/>
</dbReference>
<comment type="subcellular location">
    <subcellularLocation>
        <location evidence="1">Mitochondrion</location>
    </subcellularLocation>
</comment>
<dbReference type="FunFam" id="3.30.70.330:FF:000284">
    <property type="entry name" value="39S ribosomal protein L23, mitochondrial"/>
    <property type="match status" value="1"/>
</dbReference>
<gene>
    <name evidence="11" type="primary">LOC100907476</name>
</gene>
<evidence type="ECO:0000256" key="9">
    <source>
        <dbReference type="SAM" id="Coils"/>
    </source>
</evidence>
<dbReference type="SUPFAM" id="SSF54189">
    <property type="entry name" value="Ribosomal proteins S24e, L23 and L15e"/>
    <property type="match status" value="1"/>
</dbReference>
<keyword evidence="4" id="KW-0496">Mitochondrion</keyword>
<comment type="subunit">
    <text evidence="6">Component of the mitochondrial ribosome large subunit (39S) which comprises a 16S rRNA and about 50 distinct proteins.</text>
</comment>
<dbReference type="GeneID" id="100907476"/>
<dbReference type="KEGG" id="goe:100907476"/>
<evidence type="ECO:0000313" key="10">
    <source>
        <dbReference type="Proteomes" id="UP000694867"/>
    </source>
</evidence>
<evidence type="ECO:0000256" key="5">
    <source>
        <dbReference type="ARBA" id="ARBA00023274"/>
    </source>
</evidence>
<dbReference type="InterPro" id="IPR012678">
    <property type="entry name" value="Ribosomal_uL23/eL15/eS24_sf"/>
</dbReference>
<sequence length="152" mass="18260">MSTRLYPLYRRGNPQRRVFLPNFFMKIVKSKVDIPKNMVKFEVPLQMTQFDVKNYLEKIYKIPVAHVKTEVILGEIKPQRWKGYLVKNDDYRIATVTLHEGSFFEFPKMFKEDAMGEALDEYEEETEKLKELERKYKRVDPLRKDVPDFFGI</sequence>
<evidence type="ECO:0000256" key="1">
    <source>
        <dbReference type="ARBA" id="ARBA00004173"/>
    </source>
</evidence>
<evidence type="ECO:0000256" key="7">
    <source>
        <dbReference type="ARBA" id="ARBA00039977"/>
    </source>
</evidence>
<dbReference type="GO" id="GO:0032543">
    <property type="term" value="P:mitochondrial translation"/>
    <property type="evidence" value="ECO:0007669"/>
    <property type="project" value="TreeGrafter"/>
</dbReference>
<dbReference type="Gene3D" id="3.30.70.330">
    <property type="match status" value="1"/>
</dbReference>
<dbReference type="PANTHER" id="PTHR12059:SF5">
    <property type="entry name" value="LARGE RIBOSOMAL SUBUNIT PROTEIN UL23M"/>
    <property type="match status" value="1"/>
</dbReference>
<evidence type="ECO:0000313" key="11">
    <source>
        <dbReference type="RefSeq" id="XP_003747897.1"/>
    </source>
</evidence>
<keyword evidence="9" id="KW-0175">Coiled coil</keyword>
<keyword evidence="5" id="KW-0687">Ribonucleoprotein</keyword>
<keyword evidence="10" id="KW-1185">Reference proteome</keyword>
<name>A0AAJ6QYD7_9ACAR</name>
<feature type="coiled-coil region" evidence="9">
    <location>
        <begin position="112"/>
        <end position="139"/>
    </location>
</feature>
<dbReference type="GO" id="GO:0003735">
    <property type="term" value="F:structural constituent of ribosome"/>
    <property type="evidence" value="ECO:0007669"/>
    <property type="project" value="InterPro"/>
</dbReference>